<comment type="pathway">
    <text evidence="3 19">Cofactor biosynthesis; adenosylcobalamin biosynthesis; adenosylcobalamin from cob(II)yrinate a,c-diamide: step 7/7.</text>
</comment>
<dbReference type="EMBL" id="CP032098">
    <property type="protein sequence ID" value="AXX93502.1"/>
    <property type="molecule type" value="Genomic_DNA"/>
</dbReference>
<evidence type="ECO:0000256" key="6">
    <source>
        <dbReference type="ARBA" id="ARBA00015850"/>
    </source>
</evidence>
<keyword evidence="7 19" id="KW-1003">Cell membrane</keyword>
<evidence type="ECO:0000256" key="15">
    <source>
        <dbReference type="ARBA" id="ARBA00032605"/>
    </source>
</evidence>
<dbReference type="UniPathway" id="UPA00148">
    <property type="reaction ID" value="UER00238"/>
</dbReference>
<evidence type="ECO:0000313" key="21">
    <source>
        <dbReference type="EMBL" id="PHO17485.1"/>
    </source>
</evidence>
<comment type="similarity">
    <text evidence="4 19">Belongs to the CobS family.</text>
</comment>
<feature type="transmembrane region" description="Helical" evidence="19">
    <location>
        <begin position="172"/>
        <end position="193"/>
    </location>
</feature>
<dbReference type="GO" id="GO:0008818">
    <property type="term" value="F:cobalamin 5'-phosphate synthase activity"/>
    <property type="evidence" value="ECO:0007669"/>
    <property type="project" value="UniProtKB-UniRule"/>
</dbReference>
<dbReference type="GO" id="GO:0051073">
    <property type="term" value="F:adenosylcobinamide-GDP ribazoletransferase activity"/>
    <property type="evidence" value="ECO:0007669"/>
    <property type="project" value="UniProtKB-UniRule"/>
</dbReference>
<dbReference type="EMBL" id="NXFY01000016">
    <property type="protein sequence ID" value="PHO17485.1"/>
    <property type="molecule type" value="Genomic_DNA"/>
</dbReference>
<keyword evidence="9 19" id="KW-0808">Transferase</keyword>
<evidence type="ECO:0000256" key="7">
    <source>
        <dbReference type="ARBA" id="ARBA00022475"/>
    </source>
</evidence>
<evidence type="ECO:0000256" key="16">
    <source>
        <dbReference type="ARBA" id="ARBA00032853"/>
    </source>
</evidence>
<keyword evidence="13 19" id="KW-0472">Membrane</keyword>
<comment type="subcellular location">
    <subcellularLocation>
        <location evidence="2 19">Cell membrane</location>
        <topology evidence="2 19">Multi-pass membrane protein</topology>
    </subcellularLocation>
</comment>
<dbReference type="Proteomes" id="UP000262712">
    <property type="component" value="Chromosome"/>
</dbReference>
<evidence type="ECO:0000313" key="22">
    <source>
        <dbReference type="Proteomes" id="UP000221222"/>
    </source>
</evidence>
<dbReference type="RefSeq" id="WP_099342967.1">
    <property type="nucleotide sequence ID" value="NZ_CP032098.1"/>
</dbReference>
<evidence type="ECO:0000256" key="2">
    <source>
        <dbReference type="ARBA" id="ARBA00004651"/>
    </source>
</evidence>
<dbReference type="Pfam" id="PF02654">
    <property type="entry name" value="CobS"/>
    <property type="match status" value="1"/>
</dbReference>
<dbReference type="PANTHER" id="PTHR34148:SF1">
    <property type="entry name" value="ADENOSYLCOBINAMIDE-GDP RIBAZOLETRANSFERASE"/>
    <property type="match status" value="1"/>
</dbReference>
<comment type="cofactor">
    <cofactor evidence="1 19">
        <name>Mg(2+)</name>
        <dbReference type="ChEBI" id="CHEBI:18420"/>
    </cofactor>
</comment>
<evidence type="ECO:0000313" key="23">
    <source>
        <dbReference type="Proteomes" id="UP000262712"/>
    </source>
</evidence>
<reference evidence="20 23" key="2">
    <citation type="submission" date="2018-08" db="EMBL/GenBank/DDBJ databases">
        <title>Complete genome of the Arcobacter molluscorum type strain LMG 25693.</title>
        <authorList>
            <person name="Miller W.G."/>
            <person name="Yee E."/>
            <person name="Bono J.L."/>
        </authorList>
    </citation>
    <scope>NUCLEOTIDE SEQUENCE [LARGE SCALE GENOMIC DNA]</scope>
    <source>
        <strain evidence="20 23">CECT 7696</strain>
    </source>
</reference>
<dbReference type="Proteomes" id="UP000221222">
    <property type="component" value="Unassembled WGS sequence"/>
</dbReference>
<feature type="transmembrane region" description="Helical" evidence="19">
    <location>
        <begin position="110"/>
        <end position="135"/>
    </location>
</feature>
<evidence type="ECO:0000256" key="10">
    <source>
        <dbReference type="ARBA" id="ARBA00022692"/>
    </source>
</evidence>
<reference evidence="21 22" key="1">
    <citation type="submission" date="2017-09" db="EMBL/GenBank/DDBJ databases">
        <title>Arcobacter canalis sp. nov., a new species isolated from a water canal contaminated with urban sewage.</title>
        <authorList>
            <person name="Perez-Cataluna A."/>
            <person name="Salas-Masso N."/>
            <person name="Figueras M.J."/>
        </authorList>
    </citation>
    <scope>NUCLEOTIDE SEQUENCE [LARGE SCALE GENOMIC DNA]</scope>
    <source>
        <strain evidence="21 22">F98-3</strain>
    </source>
</reference>
<proteinExistence type="inferred from homology"/>
<feature type="transmembrane region" description="Helical" evidence="19">
    <location>
        <begin position="141"/>
        <end position="160"/>
    </location>
</feature>
<dbReference type="GO" id="GO:0005886">
    <property type="term" value="C:plasma membrane"/>
    <property type="evidence" value="ECO:0007669"/>
    <property type="project" value="UniProtKB-SubCell"/>
</dbReference>
<dbReference type="GO" id="GO:0009236">
    <property type="term" value="P:cobalamin biosynthetic process"/>
    <property type="evidence" value="ECO:0007669"/>
    <property type="project" value="UniProtKB-UniRule"/>
</dbReference>
<evidence type="ECO:0000256" key="11">
    <source>
        <dbReference type="ARBA" id="ARBA00022842"/>
    </source>
</evidence>
<name>A0A2G1DG74_9BACT</name>
<sequence>MRQLFKSFAFSLSYFTVFPIFIKDMIIDKNTFRDSLFFLPLIGLFISLITILISMFLSDFFHPLYASLVSAILSFCLYGFLHTEAITDVVDAWFASYSSKDAYKIMKESTIGAIGALATFCFVLLKVAIITYLLYEKKYEIIIITFMFSRLSLTYILPLFEFKKDSFMNQAFLAKGINTVRVAILLFVVFALFLKSNALVFLFLALVFLYINLKILYKRFGFLNGDCLGCSIEITELLLLNIGFIL</sequence>
<evidence type="ECO:0000256" key="18">
    <source>
        <dbReference type="ARBA" id="ARBA00049504"/>
    </source>
</evidence>
<evidence type="ECO:0000256" key="3">
    <source>
        <dbReference type="ARBA" id="ARBA00004663"/>
    </source>
</evidence>
<dbReference type="HAMAP" id="MF_00719">
    <property type="entry name" value="CobS"/>
    <property type="match status" value="1"/>
</dbReference>
<evidence type="ECO:0000256" key="17">
    <source>
        <dbReference type="ARBA" id="ARBA00048623"/>
    </source>
</evidence>
<evidence type="ECO:0000256" key="13">
    <source>
        <dbReference type="ARBA" id="ARBA00023136"/>
    </source>
</evidence>
<feature type="transmembrane region" description="Helical" evidence="19">
    <location>
        <begin position="6"/>
        <end position="23"/>
    </location>
</feature>
<evidence type="ECO:0000256" key="12">
    <source>
        <dbReference type="ARBA" id="ARBA00022989"/>
    </source>
</evidence>
<comment type="function">
    <text evidence="14 19">Joins adenosylcobinamide-GDP and alpha-ribazole to generate adenosylcobalamin (Ado-cobalamin). Also synthesizes adenosylcobalamin 5'-phosphate from adenosylcobinamide-GDP and alpha-ribazole 5'-phosphate.</text>
</comment>
<dbReference type="KEGG" id="amol:AMOL_2563"/>
<evidence type="ECO:0000256" key="14">
    <source>
        <dbReference type="ARBA" id="ARBA00025228"/>
    </source>
</evidence>
<evidence type="ECO:0000256" key="4">
    <source>
        <dbReference type="ARBA" id="ARBA00010561"/>
    </source>
</evidence>
<feature type="transmembrane region" description="Helical" evidence="19">
    <location>
        <begin position="199"/>
        <end position="217"/>
    </location>
</feature>
<comment type="catalytic activity">
    <reaction evidence="18 19">
        <text>alpha-ribazole 5'-phosphate + adenosylcob(III)inamide-GDP = adenosylcob(III)alamin 5'-phosphate + GMP + H(+)</text>
        <dbReference type="Rhea" id="RHEA:23560"/>
        <dbReference type="ChEBI" id="CHEBI:15378"/>
        <dbReference type="ChEBI" id="CHEBI:57918"/>
        <dbReference type="ChEBI" id="CHEBI:58115"/>
        <dbReference type="ChEBI" id="CHEBI:60487"/>
        <dbReference type="ChEBI" id="CHEBI:60493"/>
        <dbReference type="EC" id="2.7.8.26"/>
    </reaction>
</comment>
<dbReference type="InterPro" id="IPR003805">
    <property type="entry name" value="CobS"/>
</dbReference>
<evidence type="ECO:0000256" key="5">
    <source>
        <dbReference type="ARBA" id="ARBA00013200"/>
    </source>
</evidence>
<keyword evidence="12 19" id="KW-1133">Transmembrane helix</keyword>
<dbReference type="PANTHER" id="PTHR34148">
    <property type="entry name" value="ADENOSYLCOBINAMIDE-GDP RIBAZOLETRANSFERASE"/>
    <property type="match status" value="1"/>
</dbReference>
<keyword evidence="22" id="KW-1185">Reference proteome</keyword>
<gene>
    <name evidence="19 20" type="primary">cobS</name>
    <name evidence="20" type="ORF">AMOL_2563</name>
    <name evidence="21" type="ORF">CPU12_09950</name>
</gene>
<keyword evidence="11 19" id="KW-0460">Magnesium</keyword>
<dbReference type="AlphaFoldDB" id="A0A2G1DG74"/>
<organism evidence="21 22">
    <name type="scientific">Malaciobacter molluscorum LMG 25693</name>
    <dbReference type="NCBI Taxonomy" id="870501"/>
    <lineage>
        <taxon>Bacteria</taxon>
        <taxon>Pseudomonadati</taxon>
        <taxon>Campylobacterota</taxon>
        <taxon>Epsilonproteobacteria</taxon>
        <taxon>Campylobacterales</taxon>
        <taxon>Arcobacteraceae</taxon>
        <taxon>Malaciobacter</taxon>
    </lineage>
</organism>
<protein>
    <recommendedName>
        <fullName evidence="6 19">Adenosylcobinamide-GDP ribazoletransferase</fullName>
        <ecNumber evidence="5 19">2.7.8.26</ecNumber>
    </recommendedName>
    <alternativeName>
        <fullName evidence="16 19">Cobalamin synthase</fullName>
    </alternativeName>
    <alternativeName>
        <fullName evidence="15 19">Cobalamin-5'-phosphate synthase</fullName>
    </alternativeName>
</protein>
<keyword evidence="10 19" id="KW-0812">Transmembrane</keyword>
<evidence type="ECO:0000256" key="9">
    <source>
        <dbReference type="ARBA" id="ARBA00022679"/>
    </source>
</evidence>
<evidence type="ECO:0000256" key="1">
    <source>
        <dbReference type="ARBA" id="ARBA00001946"/>
    </source>
</evidence>
<keyword evidence="8 19" id="KW-0169">Cobalamin biosynthesis</keyword>
<evidence type="ECO:0000256" key="19">
    <source>
        <dbReference type="HAMAP-Rule" id="MF_00719"/>
    </source>
</evidence>
<feature type="transmembrane region" description="Helical" evidence="19">
    <location>
        <begin position="35"/>
        <end position="57"/>
    </location>
</feature>
<feature type="transmembrane region" description="Helical" evidence="19">
    <location>
        <begin position="63"/>
        <end position="81"/>
    </location>
</feature>
<accession>A0A2G1DG74</accession>
<evidence type="ECO:0000256" key="8">
    <source>
        <dbReference type="ARBA" id="ARBA00022573"/>
    </source>
</evidence>
<comment type="catalytic activity">
    <reaction evidence="17 19">
        <text>alpha-ribazole + adenosylcob(III)inamide-GDP = adenosylcob(III)alamin + GMP + H(+)</text>
        <dbReference type="Rhea" id="RHEA:16049"/>
        <dbReference type="ChEBI" id="CHEBI:10329"/>
        <dbReference type="ChEBI" id="CHEBI:15378"/>
        <dbReference type="ChEBI" id="CHEBI:18408"/>
        <dbReference type="ChEBI" id="CHEBI:58115"/>
        <dbReference type="ChEBI" id="CHEBI:60487"/>
        <dbReference type="EC" id="2.7.8.26"/>
    </reaction>
</comment>
<evidence type="ECO:0000313" key="20">
    <source>
        <dbReference type="EMBL" id="AXX93502.1"/>
    </source>
</evidence>
<dbReference type="EC" id="2.7.8.26" evidence="5 19"/>